<dbReference type="EMBL" id="SNVV01000008">
    <property type="protein sequence ID" value="TDN50809.1"/>
    <property type="molecule type" value="Genomic_DNA"/>
</dbReference>
<sequence length="83" mass="9418">MAPFDTTRRYVRVTGERDNGFVEFDFAVGEPEIFVEMILPPAAFAEFCHANHVERLEAAAGEGGADDWNWRLADATRTRFKPQ</sequence>
<proteinExistence type="predicted"/>
<gene>
    <name evidence="1" type="ORF">C7389_10852</name>
</gene>
<dbReference type="InterPro" id="IPR010353">
    <property type="entry name" value="DmpK"/>
</dbReference>
<evidence type="ECO:0000313" key="1">
    <source>
        <dbReference type="EMBL" id="TDN50809.1"/>
    </source>
</evidence>
<dbReference type="PIRSF" id="PIRSF000039">
    <property type="entry name" value="Phenol_monooxy_K"/>
    <property type="match status" value="1"/>
</dbReference>
<keyword evidence="2" id="KW-1185">Reference proteome</keyword>
<organism evidence="1 2">
    <name type="scientific">Azoarcus indigens</name>
    <dbReference type="NCBI Taxonomy" id="29545"/>
    <lineage>
        <taxon>Bacteria</taxon>
        <taxon>Pseudomonadati</taxon>
        <taxon>Pseudomonadota</taxon>
        <taxon>Betaproteobacteria</taxon>
        <taxon>Rhodocyclales</taxon>
        <taxon>Zoogloeaceae</taxon>
        <taxon>Azoarcus</taxon>
    </lineage>
</organism>
<keyword evidence="1" id="KW-0503">Monooxygenase</keyword>
<accession>A0A4R6E1B8</accession>
<evidence type="ECO:0000313" key="2">
    <source>
        <dbReference type="Proteomes" id="UP000295129"/>
    </source>
</evidence>
<dbReference type="AlphaFoldDB" id="A0A4R6E1B8"/>
<protein>
    <submittedName>
        <fullName evidence="1">Phenol 2-monooxygenase P0 subunit</fullName>
    </submittedName>
</protein>
<dbReference type="GO" id="GO:0004497">
    <property type="term" value="F:monooxygenase activity"/>
    <property type="evidence" value="ECO:0007669"/>
    <property type="project" value="UniProtKB-KW"/>
</dbReference>
<reference evidence="1 2" key="1">
    <citation type="submission" date="2019-03" db="EMBL/GenBank/DDBJ databases">
        <title>Genomic Encyclopedia of Type Strains, Phase IV (KMG-IV): sequencing the most valuable type-strain genomes for metagenomic binning, comparative biology and taxonomic classification.</title>
        <authorList>
            <person name="Goeker M."/>
        </authorList>
    </citation>
    <scope>NUCLEOTIDE SEQUENCE [LARGE SCALE GENOMIC DNA]</scope>
    <source>
        <strain evidence="1 2">DSM 12121</strain>
    </source>
</reference>
<keyword evidence="1" id="KW-0560">Oxidoreductase</keyword>
<dbReference type="Proteomes" id="UP000295129">
    <property type="component" value="Unassembled WGS sequence"/>
</dbReference>
<dbReference type="Pfam" id="PF06099">
    <property type="entry name" value="Phenol_hyd_sub"/>
    <property type="match status" value="1"/>
</dbReference>
<comment type="caution">
    <text evidence="1">The sequence shown here is derived from an EMBL/GenBank/DDBJ whole genome shotgun (WGS) entry which is preliminary data.</text>
</comment>
<dbReference type="OrthoDB" id="8564678at2"/>
<dbReference type="RefSeq" id="WP_133591199.1">
    <property type="nucleotide sequence ID" value="NZ_SNVV01000008.1"/>
</dbReference>
<name>A0A4R6E1B8_9RHOO</name>